<gene>
    <name evidence="1" type="ORF">PGLA1383_LOCUS3114</name>
</gene>
<dbReference type="EMBL" id="CAJNNV010001037">
    <property type="protein sequence ID" value="CAE8584178.1"/>
    <property type="molecule type" value="Genomic_DNA"/>
</dbReference>
<sequence>ARRRKQRSSPAAAVAVALAATMAAWSALASATSFVSAVPSRPGSRNSEHSTVALSAVKFVGKKVATYSEVDVDTFYKETISGAGGAPVGIERDLITKFFGDGDFAGQGNHEASLQ</sequence>
<keyword evidence="2" id="KW-1185">Reference proteome</keyword>
<reference evidence="1" key="1">
    <citation type="submission" date="2021-02" db="EMBL/GenBank/DDBJ databases">
        <authorList>
            <person name="Dougan E. K."/>
            <person name="Rhodes N."/>
            <person name="Thang M."/>
            <person name="Chan C."/>
        </authorList>
    </citation>
    <scope>NUCLEOTIDE SEQUENCE</scope>
</reference>
<evidence type="ECO:0000313" key="2">
    <source>
        <dbReference type="Proteomes" id="UP000654075"/>
    </source>
</evidence>
<feature type="non-terminal residue" evidence="1">
    <location>
        <position position="1"/>
    </location>
</feature>
<name>A0A813DD96_POLGL</name>
<dbReference type="Proteomes" id="UP000654075">
    <property type="component" value="Unassembled WGS sequence"/>
</dbReference>
<evidence type="ECO:0000313" key="1">
    <source>
        <dbReference type="EMBL" id="CAE8584178.1"/>
    </source>
</evidence>
<protein>
    <submittedName>
        <fullName evidence="1">Uncharacterized protein</fullName>
    </submittedName>
</protein>
<comment type="caution">
    <text evidence="1">The sequence shown here is derived from an EMBL/GenBank/DDBJ whole genome shotgun (WGS) entry which is preliminary data.</text>
</comment>
<feature type="non-terminal residue" evidence="1">
    <location>
        <position position="115"/>
    </location>
</feature>
<proteinExistence type="predicted"/>
<dbReference type="AlphaFoldDB" id="A0A813DD96"/>
<organism evidence="1 2">
    <name type="scientific">Polarella glacialis</name>
    <name type="common">Dinoflagellate</name>
    <dbReference type="NCBI Taxonomy" id="89957"/>
    <lineage>
        <taxon>Eukaryota</taxon>
        <taxon>Sar</taxon>
        <taxon>Alveolata</taxon>
        <taxon>Dinophyceae</taxon>
        <taxon>Suessiales</taxon>
        <taxon>Suessiaceae</taxon>
        <taxon>Polarella</taxon>
    </lineage>
</organism>
<accession>A0A813DD96</accession>